<keyword evidence="1" id="KW-0472">Membrane</keyword>
<name>A0A1H5YP81_9FLAO</name>
<evidence type="ECO:0000313" key="2">
    <source>
        <dbReference type="EMBL" id="SEG25929.1"/>
    </source>
</evidence>
<dbReference type="Proteomes" id="UP000236738">
    <property type="component" value="Unassembled WGS sequence"/>
</dbReference>
<keyword evidence="3" id="KW-1185">Reference proteome</keyword>
<dbReference type="EMBL" id="FNUS01000004">
    <property type="protein sequence ID" value="SEG25929.1"/>
    <property type="molecule type" value="Genomic_DNA"/>
</dbReference>
<keyword evidence="1" id="KW-0812">Transmembrane</keyword>
<feature type="transmembrane region" description="Helical" evidence="1">
    <location>
        <begin position="6"/>
        <end position="29"/>
    </location>
</feature>
<evidence type="ECO:0000313" key="3">
    <source>
        <dbReference type="Proteomes" id="UP000236738"/>
    </source>
</evidence>
<keyword evidence="1" id="KW-1133">Transmembrane helix</keyword>
<accession>A0A1H5YP81</accession>
<sequence>MKARYFLYFFISGILLYSLLNVYAGWYGYKPWKYRVGTSQIKESKERGVFVRELNYKIKDSQNLSNFKFIPYFEKGFKYGFHTSEETNLLKFSKYPYNLSFDRNKNDSIFLDIQNMENADSANAVWTYYREPKLKDTLTVIIDGAKNRKGFEIKGTIKIW</sequence>
<proteinExistence type="predicted"/>
<gene>
    <name evidence="2" type="ORF">SAMN05421847_1807</name>
</gene>
<evidence type="ECO:0000256" key="1">
    <source>
        <dbReference type="SAM" id="Phobius"/>
    </source>
</evidence>
<reference evidence="3" key="1">
    <citation type="submission" date="2016-10" db="EMBL/GenBank/DDBJ databases">
        <authorList>
            <person name="Varghese N."/>
            <person name="Submissions S."/>
        </authorList>
    </citation>
    <scope>NUCLEOTIDE SEQUENCE [LARGE SCALE GENOMIC DNA]</scope>
    <source>
        <strain evidence="3">DSM 21580</strain>
    </source>
</reference>
<dbReference type="AlphaFoldDB" id="A0A1H5YP81"/>
<organism evidence="2 3">
    <name type="scientific">Halpernia humi</name>
    <dbReference type="NCBI Taxonomy" id="493375"/>
    <lineage>
        <taxon>Bacteria</taxon>
        <taxon>Pseudomonadati</taxon>
        <taxon>Bacteroidota</taxon>
        <taxon>Flavobacteriia</taxon>
        <taxon>Flavobacteriales</taxon>
        <taxon>Weeksellaceae</taxon>
        <taxon>Chryseobacterium group</taxon>
        <taxon>Halpernia</taxon>
    </lineage>
</organism>
<protein>
    <submittedName>
        <fullName evidence="2">Uncharacterized protein</fullName>
    </submittedName>
</protein>